<accession>A0ABQ4F1H9</accession>
<dbReference type="Proteomes" id="UP000621500">
    <property type="component" value="Unassembled WGS sequence"/>
</dbReference>
<evidence type="ECO:0000256" key="2">
    <source>
        <dbReference type="SAM" id="Phobius"/>
    </source>
</evidence>
<feature type="transmembrane region" description="Helical" evidence="2">
    <location>
        <begin position="43"/>
        <end position="60"/>
    </location>
</feature>
<keyword evidence="2" id="KW-1133">Transmembrane helix</keyword>
<keyword evidence="4" id="KW-1185">Reference proteome</keyword>
<evidence type="ECO:0000256" key="1">
    <source>
        <dbReference type="SAM" id="MobiDB-lite"/>
    </source>
</evidence>
<comment type="caution">
    <text evidence="3">The sequence shown here is derived from an EMBL/GenBank/DDBJ whole genome shotgun (WGS) entry which is preliminary data.</text>
</comment>
<feature type="transmembrane region" description="Helical" evidence="2">
    <location>
        <begin position="67"/>
        <end position="84"/>
    </location>
</feature>
<feature type="region of interest" description="Disordered" evidence="1">
    <location>
        <begin position="134"/>
        <end position="153"/>
    </location>
</feature>
<keyword evidence="2" id="KW-0472">Membrane</keyword>
<gene>
    <name evidence="3" type="ORF">Pma05_73410</name>
</gene>
<evidence type="ECO:0000313" key="4">
    <source>
        <dbReference type="Proteomes" id="UP000621500"/>
    </source>
</evidence>
<evidence type="ECO:0000313" key="3">
    <source>
        <dbReference type="EMBL" id="GIH00769.1"/>
    </source>
</evidence>
<reference evidence="3 4" key="1">
    <citation type="submission" date="2021-01" db="EMBL/GenBank/DDBJ databases">
        <title>Whole genome shotgun sequence of Plantactinospora mayteni NBRC 109088.</title>
        <authorList>
            <person name="Komaki H."/>
            <person name="Tamura T."/>
        </authorList>
    </citation>
    <scope>NUCLEOTIDE SEQUENCE [LARGE SCALE GENOMIC DNA]</scope>
    <source>
        <strain evidence="3 4">NBRC 109088</strain>
    </source>
</reference>
<dbReference type="EMBL" id="BONX01000057">
    <property type="protein sequence ID" value="GIH00769.1"/>
    <property type="molecule type" value="Genomic_DNA"/>
</dbReference>
<name>A0ABQ4F1H9_9ACTN</name>
<keyword evidence="2" id="KW-0812">Transmembrane</keyword>
<organism evidence="3 4">
    <name type="scientific">Plantactinospora mayteni</name>
    <dbReference type="NCBI Taxonomy" id="566021"/>
    <lineage>
        <taxon>Bacteria</taxon>
        <taxon>Bacillati</taxon>
        <taxon>Actinomycetota</taxon>
        <taxon>Actinomycetes</taxon>
        <taxon>Micromonosporales</taxon>
        <taxon>Micromonosporaceae</taxon>
        <taxon>Plantactinospora</taxon>
    </lineage>
</organism>
<proteinExistence type="predicted"/>
<dbReference type="InterPro" id="IPR046192">
    <property type="entry name" value="DUF6220"/>
</dbReference>
<protein>
    <submittedName>
        <fullName evidence="3">Uncharacterized protein</fullName>
    </submittedName>
</protein>
<dbReference type="Pfam" id="PF19728">
    <property type="entry name" value="DUF6220"/>
    <property type="match status" value="1"/>
</dbReference>
<feature type="transmembrane region" description="Helical" evidence="2">
    <location>
        <begin position="104"/>
        <end position="125"/>
    </location>
</feature>
<dbReference type="RefSeq" id="WP_203862059.1">
    <property type="nucleotide sequence ID" value="NZ_BAAAZQ010000030.1"/>
</dbReference>
<sequence>MRRVFAGLATLLVLVIVVQFFLAASAAFDTAPKDESFQPHRSLGYVIFLFAVVLTIVAALARMPGRLIGMTGLVAGLTVGQVVIRELAKAFDGTGDTSTTAGQVVFGLHAVNALIILAVAGTVAWRSRALPGSAVTGRPAGAARVSGPAQPTS</sequence>